<dbReference type="InterPro" id="IPR028889">
    <property type="entry name" value="USP"/>
</dbReference>
<dbReference type="InterPro" id="IPR038765">
    <property type="entry name" value="Papain-like_cys_pep_sf"/>
</dbReference>
<feature type="region of interest" description="Disordered" evidence="1">
    <location>
        <begin position="291"/>
        <end position="375"/>
    </location>
</feature>
<feature type="compositionally biased region" description="Polar residues" evidence="1">
    <location>
        <begin position="330"/>
        <end position="349"/>
    </location>
</feature>
<dbReference type="Proteomes" id="UP001470230">
    <property type="component" value="Unassembled WGS sequence"/>
</dbReference>
<evidence type="ECO:0000313" key="3">
    <source>
        <dbReference type="EMBL" id="KAK8871056.1"/>
    </source>
</evidence>
<evidence type="ECO:0000256" key="1">
    <source>
        <dbReference type="SAM" id="MobiDB-lite"/>
    </source>
</evidence>
<dbReference type="PROSITE" id="PS00973">
    <property type="entry name" value="USP_2"/>
    <property type="match status" value="1"/>
</dbReference>
<comment type="caution">
    <text evidence="3">The sequence shown here is derived from an EMBL/GenBank/DDBJ whole genome shotgun (WGS) entry which is preliminary data.</text>
</comment>
<accession>A0ABR2IZW5</accession>
<evidence type="ECO:0000259" key="2">
    <source>
        <dbReference type="PROSITE" id="PS50235"/>
    </source>
</evidence>
<evidence type="ECO:0000313" key="4">
    <source>
        <dbReference type="Proteomes" id="UP001470230"/>
    </source>
</evidence>
<feature type="compositionally biased region" description="Low complexity" evidence="1">
    <location>
        <begin position="307"/>
        <end position="327"/>
    </location>
</feature>
<feature type="domain" description="USP" evidence="2">
    <location>
        <begin position="234"/>
        <end position="661"/>
    </location>
</feature>
<reference evidence="3 4" key="1">
    <citation type="submission" date="2024-04" db="EMBL/GenBank/DDBJ databases">
        <title>Tritrichomonas musculus Genome.</title>
        <authorList>
            <person name="Alves-Ferreira E."/>
            <person name="Grigg M."/>
            <person name="Lorenzi H."/>
            <person name="Galac M."/>
        </authorList>
    </citation>
    <scope>NUCLEOTIDE SEQUENCE [LARGE SCALE GENOMIC DNA]</scope>
    <source>
        <strain evidence="3 4">EAF2021</strain>
    </source>
</reference>
<dbReference type="EMBL" id="JAPFFF010000014">
    <property type="protein sequence ID" value="KAK8871056.1"/>
    <property type="molecule type" value="Genomic_DNA"/>
</dbReference>
<keyword evidence="4" id="KW-1185">Reference proteome</keyword>
<sequence>MGTTLSNVIKSGYNFSYHTFEPINHSSNDPVFSQSFTNDGTTFKILYFYSKKTIIIYLVKIHGLSMQSFKKNEKIQFRFIFDFCFNHTHTSNKNNLFDFQTSTVFSFSYPFIVIPNISVPFKIGIKYIDEDSDFSIYSCLKNIFKTSFDVIPNTIDFVSSFITSASKRILKYVSHESKSENEDDDINQEDESNSEITEQQLKQIRNKKIIDQQELLLLQSHFSLNDKNHQIPYVGIDNLGVTCYISAALHFLGSVTPFVQLILNERAKQNTTAYELQKIFIQLKMASIVATKKRQKKPKDDIKSTKNENQNKTQTTNKKVKNQSQKTNENKTQTIKESPKTNKTQTQTAKENQTTNKEENQTKNEKENENQEEEEDFFDEIITPVDSCFGNISSISIKKFVLSFGNRLDELVFNEQDTHEFITILFDKIDSELGDEFAKKRKLIFGVTSVDFIRCKNVDYGCQIEEELNDINLPLIGNCSSVKKSLNKITSKEQMKGDNMWDTGDSKFGKQEVYRYLRFKKLPPFLTFHLMRYAQNEYTLSCEEVNSYFDCPEVIDMKKYIISKNDTSKTELIENSNETKYKLMAIIAHRGSLHSGHYVSYISPYVNDNWFLFNDSFVSASSFKDVQETYGKSSTNTFLGISNFFHQSNDFYSYLVGYVRFDYIKNIRYGICAPTEIVPNVLTMRFSALFLDASSFSFNCNDDKPNLSLIQKPIYGIGKRIEWGDINETIEDLIISTFSEKDNTNQFRQEFFRKNYVFINYPRTKILLGPLQTKLKASEFTINGQLTQFIVINSVKEPVFICKGESVYSIETRKTVFQKYNKNYLIKFEKRIITDKNFEFPIGAIVTLLSRDEFNLVIRDTQYKAYPQTTYQEIQQMIAKNIIKINRDFMKNDKDNENKNINNSDNEGYDINTTFFDYLDDDDDLDSLARRVILYQGISPLKPRLFKNTQSLLQNGKLDFRILLKPSTANSIDMYEHIYFRFVDFNYNKCEINCIWLPRTETMKRIFHCASKICNAYIKFEKHVLKEKIENSIKYSFVLSLTNKDKIQTILDREDDFGSSNVVRVDILRTEFPNVIEDFETIMENYGIAPIEVRTILHEPLSNKYNSIGFFYFNKTDTYCDLMKKVNKVKDSIDDVITENIKVETQNTYFRGYTPKKETVIFDSLQIIKTNPNFQQQRPILTIQAHKKQLNKSPK</sequence>
<dbReference type="InterPro" id="IPR018200">
    <property type="entry name" value="USP_CS"/>
</dbReference>
<dbReference type="InterPro" id="IPR050164">
    <property type="entry name" value="Peptidase_C19"/>
</dbReference>
<dbReference type="InterPro" id="IPR001394">
    <property type="entry name" value="Peptidase_C19_UCH"/>
</dbReference>
<gene>
    <name evidence="3" type="ORF">M9Y10_008969</name>
</gene>
<feature type="compositionally biased region" description="Basic and acidic residues" evidence="1">
    <location>
        <begin position="356"/>
        <end position="369"/>
    </location>
</feature>
<protein>
    <recommendedName>
        <fullName evidence="2">USP domain-containing protein</fullName>
    </recommendedName>
</protein>
<dbReference type="PROSITE" id="PS50235">
    <property type="entry name" value="USP_3"/>
    <property type="match status" value="1"/>
</dbReference>
<dbReference type="Gene3D" id="3.90.70.10">
    <property type="entry name" value="Cysteine proteinases"/>
    <property type="match status" value="2"/>
</dbReference>
<organism evidence="3 4">
    <name type="scientific">Tritrichomonas musculus</name>
    <dbReference type="NCBI Taxonomy" id="1915356"/>
    <lineage>
        <taxon>Eukaryota</taxon>
        <taxon>Metamonada</taxon>
        <taxon>Parabasalia</taxon>
        <taxon>Tritrichomonadida</taxon>
        <taxon>Tritrichomonadidae</taxon>
        <taxon>Tritrichomonas</taxon>
    </lineage>
</organism>
<dbReference type="Pfam" id="PF00443">
    <property type="entry name" value="UCH"/>
    <property type="match status" value="1"/>
</dbReference>
<dbReference type="PANTHER" id="PTHR24006:SF644">
    <property type="entry name" value="UBIQUITIN CARBOXYL-TERMINAL HYDROLASE 7"/>
    <property type="match status" value="1"/>
</dbReference>
<proteinExistence type="predicted"/>
<name>A0ABR2IZW5_9EUKA</name>
<dbReference type="SUPFAM" id="SSF54001">
    <property type="entry name" value="Cysteine proteinases"/>
    <property type="match status" value="1"/>
</dbReference>
<dbReference type="PANTHER" id="PTHR24006">
    <property type="entry name" value="UBIQUITIN CARBOXYL-TERMINAL HYDROLASE"/>
    <property type="match status" value="1"/>
</dbReference>